<reference evidence="1 2" key="1">
    <citation type="submission" date="2016-02" db="EMBL/GenBank/DDBJ databases">
        <title>Genome analysis of coral dinoflagellate symbionts highlights evolutionary adaptations to a symbiotic lifestyle.</title>
        <authorList>
            <person name="Aranda M."/>
            <person name="Li Y."/>
            <person name="Liew Y.J."/>
            <person name="Baumgarten S."/>
            <person name="Simakov O."/>
            <person name="Wilson M."/>
            <person name="Piel J."/>
            <person name="Ashoor H."/>
            <person name="Bougouffa S."/>
            <person name="Bajic V.B."/>
            <person name="Ryu T."/>
            <person name="Ravasi T."/>
            <person name="Bayer T."/>
            <person name="Micklem G."/>
            <person name="Kim H."/>
            <person name="Bhak J."/>
            <person name="Lajeunesse T.C."/>
            <person name="Voolstra C.R."/>
        </authorList>
    </citation>
    <scope>NUCLEOTIDE SEQUENCE [LARGE SCALE GENOMIC DNA]</scope>
    <source>
        <strain evidence="1 2">CCMP2467</strain>
    </source>
</reference>
<protein>
    <submittedName>
        <fullName evidence="1">Uncharacterized protein</fullName>
    </submittedName>
</protein>
<dbReference type="OrthoDB" id="428290at2759"/>
<accession>A0A1Q9F4A8</accession>
<evidence type="ECO:0000313" key="1">
    <source>
        <dbReference type="EMBL" id="OLQ14510.1"/>
    </source>
</evidence>
<dbReference type="AlphaFoldDB" id="A0A1Q9F4A8"/>
<dbReference type="EMBL" id="LSRX01000014">
    <property type="protein sequence ID" value="OLQ14510.1"/>
    <property type="molecule type" value="Genomic_DNA"/>
</dbReference>
<proteinExistence type="predicted"/>
<gene>
    <name evidence="1" type="ORF">AK812_SmicGene1360</name>
</gene>
<comment type="caution">
    <text evidence="1">The sequence shown here is derived from an EMBL/GenBank/DDBJ whole genome shotgun (WGS) entry which is preliminary data.</text>
</comment>
<sequence>MGAFMGCCPTAAASKRVSADSFPSDALIYARDDHTSTFQQVRLARDLHKFAGGTLWLEFVYEDILEEVRKAFATQSADDDAEALDAVLASIKHNGWSVEFNKSLVNLLVVARKHGMKFHALDDPEWSKDAFIAKYGSNLGGMRYLANRASHLDDHEGATSRWCDKIVKLRSQQHESMLKCASCTLILKKRIEKGPETSAFGSGIFGPTGWIYDLLVHIT</sequence>
<organism evidence="1 2">
    <name type="scientific">Symbiodinium microadriaticum</name>
    <name type="common">Dinoflagellate</name>
    <name type="synonym">Zooxanthella microadriatica</name>
    <dbReference type="NCBI Taxonomy" id="2951"/>
    <lineage>
        <taxon>Eukaryota</taxon>
        <taxon>Sar</taxon>
        <taxon>Alveolata</taxon>
        <taxon>Dinophyceae</taxon>
        <taxon>Suessiales</taxon>
        <taxon>Symbiodiniaceae</taxon>
        <taxon>Symbiodinium</taxon>
    </lineage>
</organism>
<dbReference type="Proteomes" id="UP000186817">
    <property type="component" value="Unassembled WGS sequence"/>
</dbReference>
<evidence type="ECO:0000313" key="2">
    <source>
        <dbReference type="Proteomes" id="UP000186817"/>
    </source>
</evidence>
<name>A0A1Q9F4A8_SYMMI</name>
<keyword evidence="2" id="KW-1185">Reference proteome</keyword>